<dbReference type="CDD" id="cd08616">
    <property type="entry name" value="PI-PLCXD1c"/>
    <property type="match status" value="1"/>
</dbReference>
<dbReference type="OrthoDB" id="1046782at2759"/>
<feature type="domain" description="Phosphatidylinositol-specific phospholipase C X" evidence="1">
    <location>
        <begin position="29"/>
        <end position="203"/>
    </location>
</feature>
<reference evidence="4" key="1">
    <citation type="submission" date="2025-04" db="UniProtKB">
        <authorList>
            <consortium name="RefSeq"/>
        </authorList>
    </citation>
    <scope>IDENTIFICATION</scope>
    <source>
        <tissue evidence="4">Whole insect</tissue>
    </source>
</reference>
<proteinExistence type="predicted"/>
<evidence type="ECO:0000313" key="2">
    <source>
        <dbReference type="EnsemblMetazoa" id="XP_028129870.1"/>
    </source>
</evidence>
<accession>A0A6P7F8T6</accession>
<dbReference type="GO" id="GO:0008081">
    <property type="term" value="F:phosphoric diester hydrolase activity"/>
    <property type="evidence" value="ECO:0007669"/>
    <property type="project" value="InterPro"/>
</dbReference>
<dbReference type="EnsemblMetazoa" id="XM_028274069.2">
    <property type="protein sequence ID" value="XP_028129870.1"/>
    <property type="gene ID" value="LOC114325918"/>
</dbReference>
<name>A0A6P7F8T6_DIAVI</name>
<dbReference type="GO" id="GO:0006629">
    <property type="term" value="P:lipid metabolic process"/>
    <property type="evidence" value="ECO:0007669"/>
    <property type="project" value="InterPro"/>
</dbReference>
<reference evidence="2" key="2">
    <citation type="submission" date="2025-05" db="UniProtKB">
        <authorList>
            <consortium name="EnsemblMetazoa"/>
        </authorList>
    </citation>
    <scope>IDENTIFICATION</scope>
</reference>
<dbReference type="Gene3D" id="3.20.20.190">
    <property type="entry name" value="Phosphatidylinositol (PI) phosphodiesterase"/>
    <property type="match status" value="1"/>
</dbReference>
<dbReference type="PANTHER" id="PTHR13593">
    <property type="match status" value="1"/>
</dbReference>
<dbReference type="GeneID" id="114325918"/>
<evidence type="ECO:0000259" key="1">
    <source>
        <dbReference type="SMART" id="SM00148"/>
    </source>
</evidence>
<protein>
    <submittedName>
        <fullName evidence="4">PI-PLC X domain-containing protein 3-like</fullName>
    </submittedName>
</protein>
<dbReference type="InterPro" id="IPR000909">
    <property type="entry name" value="PLipase_C_PInositol-sp_X_dom"/>
</dbReference>
<keyword evidence="3" id="KW-1185">Reference proteome</keyword>
<dbReference type="Proteomes" id="UP001652700">
    <property type="component" value="Unplaced"/>
</dbReference>
<evidence type="ECO:0000313" key="4">
    <source>
        <dbReference type="RefSeq" id="XP_028129870.1"/>
    </source>
</evidence>
<dbReference type="FunCoup" id="A0A6P7F8T6">
    <property type="interactions" value="121"/>
</dbReference>
<dbReference type="InterPro" id="IPR017946">
    <property type="entry name" value="PLC-like_Pdiesterase_TIM-brl"/>
</dbReference>
<dbReference type="InParanoid" id="A0A6P7F8T6"/>
<dbReference type="InterPro" id="IPR051057">
    <property type="entry name" value="PI-PLC_domain"/>
</dbReference>
<sequence>MNNVVSCYQEDSVPDLSEDLENWMSRLPHELRQTPIIYLAIPGSHDSFTSAIRSDSELAPDAEDAIKKLSFLGPVLKAFMVKWARTQTYMAKDQLIRGIRYFDLRIGTRQGTQDLYIVHGLYSVTVQTCLDEISSFLDTHTQEVVILDFQHFYGFTQSDHDRLMQMVNKTFGAKLLPFTQHMNYVSLEYMTTQYRYQVICVYRSDASRFGQPLLWPSRTFPNPWPNTVSKRYLFEYLHHGLKNRPADTAYVTQCILTPPGWFIFKHLYCSLKKTCGIKLEEPRSTWIENQTPGANGLNIIIADFIELTDCRYVKEVINLNQKLLLNNKKY</sequence>
<evidence type="ECO:0000313" key="3">
    <source>
        <dbReference type="Proteomes" id="UP001652700"/>
    </source>
</evidence>
<dbReference type="RefSeq" id="XP_028129870.1">
    <property type="nucleotide sequence ID" value="XM_028274069.1"/>
</dbReference>
<dbReference type="InterPro" id="IPR042158">
    <property type="entry name" value="PLCXD1/2/3"/>
</dbReference>
<dbReference type="PANTHER" id="PTHR13593:SF113">
    <property type="entry name" value="SI:DKEY-266F7.9"/>
    <property type="match status" value="1"/>
</dbReference>
<dbReference type="SUPFAM" id="SSF51695">
    <property type="entry name" value="PLC-like phosphodiesterases"/>
    <property type="match status" value="1"/>
</dbReference>
<dbReference type="PROSITE" id="PS50007">
    <property type="entry name" value="PIPLC_X_DOMAIN"/>
    <property type="match status" value="1"/>
</dbReference>
<organism evidence="4">
    <name type="scientific">Diabrotica virgifera virgifera</name>
    <name type="common">western corn rootworm</name>
    <dbReference type="NCBI Taxonomy" id="50390"/>
    <lineage>
        <taxon>Eukaryota</taxon>
        <taxon>Metazoa</taxon>
        <taxon>Ecdysozoa</taxon>
        <taxon>Arthropoda</taxon>
        <taxon>Hexapoda</taxon>
        <taxon>Insecta</taxon>
        <taxon>Pterygota</taxon>
        <taxon>Neoptera</taxon>
        <taxon>Endopterygota</taxon>
        <taxon>Coleoptera</taxon>
        <taxon>Polyphaga</taxon>
        <taxon>Cucujiformia</taxon>
        <taxon>Chrysomeloidea</taxon>
        <taxon>Chrysomelidae</taxon>
        <taxon>Galerucinae</taxon>
        <taxon>Diabroticina</taxon>
        <taxon>Diabroticites</taxon>
        <taxon>Diabrotica</taxon>
    </lineage>
</organism>
<dbReference type="SMART" id="SM00148">
    <property type="entry name" value="PLCXc"/>
    <property type="match status" value="1"/>
</dbReference>
<dbReference type="Pfam" id="PF00388">
    <property type="entry name" value="PI-PLC-X"/>
    <property type="match status" value="1"/>
</dbReference>
<dbReference type="KEGG" id="dvv:114325918"/>
<gene>
    <name evidence="4" type="primary">LOC114325918</name>
</gene>
<dbReference type="AlphaFoldDB" id="A0A6P7F8T6"/>